<dbReference type="Proteomes" id="UP000613401">
    <property type="component" value="Unassembled WGS sequence"/>
</dbReference>
<dbReference type="Pfam" id="PF13489">
    <property type="entry name" value="Methyltransf_23"/>
    <property type="match status" value="1"/>
</dbReference>
<keyword evidence="4" id="KW-1185">Reference proteome</keyword>
<dbReference type="CDD" id="cd02440">
    <property type="entry name" value="AdoMet_MTases"/>
    <property type="match status" value="1"/>
</dbReference>
<evidence type="ECO:0000313" key="3">
    <source>
        <dbReference type="EMBL" id="KAF3804371.1"/>
    </source>
</evidence>
<name>A0A8H4CIA8_COLGL</name>
<feature type="region of interest" description="Disordered" evidence="2">
    <location>
        <begin position="1"/>
        <end position="32"/>
    </location>
</feature>
<dbReference type="SUPFAM" id="SSF53335">
    <property type="entry name" value="S-adenosyl-L-methionine-dependent methyltransferases"/>
    <property type="match status" value="1"/>
</dbReference>
<dbReference type="AlphaFoldDB" id="A0A8H4CIA8"/>
<comment type="caution">
    <text evidence="3">The sequence shown here is derived from an EMBL/GenBank/DDBJ whole genome shotgun (WGS) entry which is preliminary data.</text>
</comment>
<dbReference type="InterPro" id="IPR029063">
    <property type="entry name" value="SAM-dependent_MTases_sf"/>
</dbReference>
<dbReference type="PANTHER" id="PTHR43591:SF106">
    <property type="entry name" value="S-ADENOSYL-L-METHIONINE-DEPENDENT METHYLTRANSFERASE"/>
    <property type="match status" value="1"/>
</dbReference>
<dbReference type="EMBL" id="WVTB01000050">
    <property type="protein sequence ID" value="KAF3804371.1"/>
    <property type="molecule type" value="Genomic_DNA"/>
</dbReference>
<feature type="compositionally biased region" description="Acidic residues" evidence="2">
    <location>
        <begin position="23"/>
        <end position="32"/>
    </location>
</feature>
<protein>
    <submittedName>
        <fullName evidence="3">Secondary metabolism regulator laeA</fullName>
    </submittedName>
</protein>
<reference evidence="3" key="1">
    <citation type="journal article" date="2020" name="Phytopathology">
        <title>Genome sequence and comparative analysis of Colletotrichum gloeosporioides isolated from Liriodendron leaves.</title>
        <authorList>
            <person name="Fu F.F."/>
            <person name="Hao Z."/>
            <person name="Wang P."/>
            <person name="Lu Y."/>
            <person name="Xue L.J."/>
            <person name="Wei G."/>
            <person name="Tian Y."/>
            <person name="Baishi H."/>
            <person name="Xu H."/>
            <person name="Shi J."/>
            <person name="Cheng T."/>
            <person name="Wang G."/>
            <person name="Yi Y."/>
            <person name="Chen J."/>
        </authorList>
    </citation>
    <scope>NUCLEOTIDE SEQUENCE</scope>
    <source>
        <strain evidence="3">Lc1</strain>
    </source>
</reference>
<reference evidence="3" key="2">
    <citation type="submission" date="2020-03" db="EMBL/GenBank/DDBJ databases">
        <authorList>
            <person name="Fu F.-F."/>
            <person name="Chen J."/>
        </authorList>
    </citation>
    <scope>NUCLEOTIDE SEQUENCE</scope>
    <source>
        <strain evidence="3">Lc1</strain>
    </source>
</reference>
<comment type="similarity">
    <text evidence="1">Belongs to the methyltransferase superfamily. LaeA methyltransferase family.</text>
</comment>
<organism evidence="3 4">
    <name type="scientific">Colletotrichum gloeosporioides</name>
    <name type="common">Anthracnose fungus</name>
    <name type="synonym">Glomerella cingulata</name>
    <dbReference type="NCBI Taxonomy" id="474922"/>
    <lineage>
        <taxon>Eukaryota</taxon>
        <taxon>Fungi</taxon>
        <taxon>Dikarya</taxon>
        <taxon>Ascomycota</taxon>
        <taxon>Pezizomycotina</taxon>
        <taxon>Sordariomycetes</taxon>
        <taxon>Hypocreomycetidae</taxon>
        <taxon>Glomerellales</taxon>
        <taxon>Glomerellaceae</taxon>
        <taxon>Colletotrichum</taxon>
        <taxon>Colletotrichum gloeosporioides species complex</taxon>
    </lineage>
</organism>
<dbReference type="GO" id="GO:0008168">
    <property type="term" value="F:methyltransferase activity"/>
    <property type="evidence" value="ECO:0007669"/>
    <property type="project" value="TreeGrafter"/>
</dbReference>
<dbReference type="RefSeq" id="XP_045263530.1">
    <property type="nucleotide sequence ID" value="XM_045400857.1"/>
</dbReference>
<sequence>MSSSAVNQRHHSPHHATANNSPADDEGIGDDDDYLLFSAEPDGWKSMTSSIKNHVHYGGRRLHRLLPGVFELMEANRYHRYRDGKYPFPNDMVEQGREYLKHEMITRVTEGRRFHAPIGSHPQKILDLGTGVVADTYPGAQVVAVDLSPIQPDMIPGNVDFLIDDIGDEWVDPISNDFDFIHARDFLPYIADASMILDKAYNHLKPGGWIETQDFNSVLSCDDGTMPDEFPVTEFWAHLQTAQQRAACDLRIAARTGELLHQAGFINVQCRTYRIPIGPWAHDNELQEHVGRQMRQVCADFLGAAGVKPFSSLGMTETQIQGFLAQVREALNDDSVHTYMVFCSWVGQKAA</sequence>
<proteinExistence type="inferred from homology"/>
<accession>A0A8H4CIA8</accession>
<evidence type="ECO:0000256" key="2">
    <source>
        <dbReference type="SAM" id="MobiDB-lite"/>
    </source>
</evidence>
<evidence type="ECO:0000256" key="1">
    <source>
        <dbReference type="ARBA" id="ARBA00038158"/>
    </source>
</evidence>
<dbReference type="GeneID" id="69007895"/>
<dbReference type="PANTHER" id="PTHR43591">
    <property type="entry name" value="METHYLTRANSFERASE"/>
    <property type="match status" value="1"/>
</dbReference>
<gene>
    <name evidence="3" type="ORF">GCG54_00000723</name>
</gene>
<evidence type="ECO:0000313" key="4">
    <source>
        <dbReference type="Proteomes" id="UP000613401"/>
    </source>
</evidence>
<dbReference type="Gene3D" id="3.40.50.150">
    <property type="entry name" value="Vaccinia Virus protein VP39"/>
    <property type="match status" value="1"/>
</dbReference>